<evidence type="ECO:0000313" key="2">
    <source>
        <dbReference type="EMBL" id="UYF42534.1"/>
    </source>
</evidence>
<dbReference type="InterPro" id="IPR023346">
    <property type="entry name" value="Lysozyme-like_dom_sf"/>
</dbReference>
<evidence type="ECO:0000313" key="3">
    <source>
        <dbReference type="Proteomes" id="UP001164100"/>
    </source>
</evidence>
<name>A0AA46NQ23_9BACT</name>
<reference evidence="2" key="1">
    <citation type="journal article" date="2022" name="Front. Microbiol.">
        <title>Species classification and novel plasmid identifications in Arcobacter cryaerophilus and Arcobacter cryaerophilus-like organisms.</title>
        <authorList>
            <person name="Zhou G."/>
            <person name="Wang M."/>
            <person name="Wang H."/>
            <person name="Chen X."/>
            <person name="Gu Y."/>
            <person name="Shao Z."/>
            <person name="Zhang J."/>
            <person name="Zhang M."/>
        </authorList>
    </citation>
    <scope>NUCLEOTIDE SEQUENCE</scope>
    <source>
        <strain evidence="2">ICDCAC48</strain>
    </source>
</reference>
<dbReference type="Gene3D" id="1.10.530.10">
    <property type="match status" value="1"/>
</dbReference>
<evidence type="ECO:0000259" key="1">
    <source>
        <dbReference type="Pfam" id="PF01464"/>
    </source>
</evidence>
<dbReference type="SUPFAM" id="SSF53955">
    <property type="entry name" value="Lysozyme-like"/>
    <property type="match status" value="1"/>
</dbReference>
<dbReference type="EMBL" id="CP099556">
    <property type="protein sequence ID" value="UYF42534.1"/>
    <property type="molecule type" value="Genomic_DNA"/>
</dbReference>
<dbReference type="InterPro" id="IPR008258">
    <property type="entry name" value="Transglycosylase_SLT_dom_1"/>
</dbReference>
<proteinExistence type="predicted"/>
<feature type="domain" description="Transglycosylase SLT" evidence="1">
    <location>
        <begin position="5"/>
        <end position="148"/>
    </location>
</feature>
<organism evidence="2 3">
    <name type="scientific">Aliarcobacter cryaerophilus</name>
    <dbReference type="NCBI Taxonomy" id="28198"/>
    <lineage>
        <taxon>Bacteria</taxon>
        <taxon>Pseudomonadati</taxon>
        <taxon>Campylobacterota</taxon>
        <taxon>Epsilonproteobacteria</taxon>
        <taxon>Campylobacterales</taxon>
        <taxon>Arcobacteraceae</taxon>
        <taxon>Aliarcobacter</taxon>
    </lineage>
</organism>
<dbReference type="Proteomes" id="UP001164100">
    <property type="component" value="Chromosome"/>
</dbReference>
<gene>
    <name evidence="2" type="ORF">NGX11_06380</name>
</gene>
<protein>
    <submittedName>
        <fullName evidence="2">Lytic transglycosylase domain-containing protein</fullName>
    </submittedName>
</protein>
<dbReference type="Pfam" id="PF01464">
    <property type="entry name" value="SLT"/>
    <property type="match status" value="1"/>
</dbReference>
<accession>A0AA46NQ23</accession>
<dbReference type="CDD" id="cd16892">
    <property type="entry name" value="LT_VirB1-like"/>
    <property type="match status" value="1"/>
</dbReference>
<sequence length="164" mass="18958">MLDSLFIEQCKNPVVPTQIVKMIVQEESSKNPYSINVNKDGKSFVSFTPKTKDEAIKIAQNYINAGFSVDVGYMQLNSDNFELFNTTLEKAIEPCQNLFFASTVYYNFFKNTSKESPKIQRVKQSLSAYNTGSYELGFKNGYVAKYDKYFEEKYFKPKLIKNLY</sequence>
<dbReference type="AlphaFoldDB" id="A0AA46NQ23"/>
<dbReference type="RefSeq" id="WP_263514148.1">
    <property type="nucleotide sequence ID" value="NZ_CP099556.1"/>
</dbReference>